<dbReference type="OMA" id="ADWAYNC"/>
<keyword evidence="3" id="KW-1185">Reference proteome</keyword>
<comment type="caution">
    <text evidence="2">The sequence shown here is derived from an EMBL/GenBank/DDBJ whole genome shotgun (WGS) entry which is preliminary data.</text>
</comment>
<name>A0A2P6QMD1_ROSCH</name>
<dbReference type="EMBL" id="PDCK01000043">
    <property type="protein sequence ID" value="PRQ35335.1"/>
    <property type="molecule type" value="Genomic_DNA"/>
</dbReference>
<dbReference type="Gramene" id="PRQ35335">
    <property type="protein sequence ID" value="PRQ35335"/>
    <property type="gene ID" value="RchiOBHm_Chr5g0078861"/>
</dbReference>
<keyword evidence="2" id="KW-0723">Serine/threonine-protein kinase</keyword>
<keyword evidence="2" id="KW-0808">Transferase</keyword>
<dbReference type="Gene3D" id="1.10.510.10">
    <property type="entry name" value="Transferase(Phosphotransferase) domain 1"/>
    <property type="match status" value="1"/>
</dbReference>
<evidence type="ECO:0000313" key="3">
    <source>
        <dbReference type="Proteomes" id="UP000238479"/>
    </source>
</evidence>
<dbReference type="GO" id="GO:0004674">
    <property type="term" value="F:protein serine/threonine kinase activity"/>
    <property type="evidence" value="ECO:0007669"/>
    <property type="project" value="UniProtKB-KW"/>
</dbReference>
<proteinExistence type="predicted"/>
<dbReference type="EC" id="2.7.11.1" evidence="2"/>
<gene>
    <name evidence="2" type="ORF">RchiOBHm_Chr5g0078861</name>
</gene>
<dbReference type="PANTHER" id="PTHR47976">
    <property type="entry name" value="G-TYPE LECTIN S-RECEPTOR-LIKE SERINE/THREONINE-PROTEIN KINASE SD2-5"/>
    <property type="match status" value="1"/>
</dbReference>
<dbReference type="Proteomes" id="UP000238479">
    <property type="component" value="Chromosome 5"/>
</dbReference>
<accession>A0A2P6QMD1</accession>
<keyword evidence="1" id="KW-0732">Signal</keyword>
<organism evidence="2 3">
    <name type="scientific">Rosa chinensis</name>
    <name type="common">China rose</name>
    <dbReference type="NCBI Taxonomy" id="74649"/>
    <lineage>
        <taxon>Eukaryota</taxon>
        <taxon>Viridiplantae</taxon>
        <taxon>Streptophyta</taxon>
        <taxon>Embryophyta</taxon>
        <taxon>Tracheophyta</taxon>
        <taxon>Spermatophyta</taxon>
        <taxon>Magnoliopsida</taxon>
        <taxon>eudicotyledons</taxon>
        <taxon>Gunneridae</taxon>
        <taxon>Pentapetalae</taxon>
        <taxon>rosids</taxon>
        <taxon>fabids</taxon>
        <taxon>Rosales</taxon>
        <taxon>Rosaceae</taxon>
        <taxon>Rosoideae</taxon>
        <taxon>Rosoideae incertae sedis</taxon>
        <taxon>Rosa</taxon>
    </lineage>
</organism>
<dbReference type="PANTHER" id="PTHR47976:SF108">
    <property type="entry name" value="G-TYPE LECTIN S-RECEPTOR-LIKE SERINE_THREONINE-PROTEIN KINASE LECRK1"/>
    <property type="match status" value="1"/>
</dbReference>
<evidence type="ECO:0000313" key="2">
    <source>
        <dbReference type="EMBL" id="PRQ35335.1"/>
    </source>
</evidence>
<reference evidence="2 3" key="1">
    <citation type="journal article" date="2018" name="Nat. Genet.">
        <title>The Rosa genome provides new insights in the design of modern roses.</title>
        <authorList>
            <person name="Bendahmane M."/>
        </authorList>
    </citation>
    <scope>NUCLEOTIDE SEQUENCE [LARGE SCALE GENOMIC DNA]</scope>
    <source>
        <strain evidence="3">cv. Old Blush</strain>
    </source>
</reference>
<dbReference type="InterPro" id="IPR051343">
    <property type="entry name" value="G-type_lectin_kinases/EP1-like"/>
</dbReference>
<protein>
    <submittedName>
        <fullName evidence="2">Putative non-specific serine/threonine protein kinase</fullName>
        <ecNumber evidence="2">2.7.11.1</ecNumber>
    </submittedName>
</protein>
<sequence>MILADWAYNCYEQKKLHLLLQKVSDDQAMDGIKELEKYLMIAFWCIQEDPSIRPTIKKVIQMLEGTVEVSVPPMNPSSLYVQSK</sequence>
<dbReference type="STRING" id="74649.A0A2P6QMD1"/>
<evidence type="ECO:0000256" key="1">
    <source>
        <dbReference type="ARBA" id="ARBA00022729"/>
    </source>
</evidence>
<dbReference type="AlphaFoldDB" id="A0A2P6QMD1"/>
<keyword evidence="2" id="KW-0418">Kinase</keyword>